<dbReference type="AlphaFoldDB" id="A0A7H1N4T4"/>
<dbReference type="Proteomes" id="UP000516369">
    <property type="component" value="Chromosome"/>
</dbReference>
<keyword evidence="2" id="KW-1134">Transmembrane beta strand</keyword>
<dbReference type="EMBL" id="CP053923">
    <property type="protein sequence ID" value="QNT70720.1"/>
    <property type="molecule type" value="Genomic_DNA"/>
</dbReference>
<keyword evidence="6" id="KW-1185">Reference proteome</keyword>
<evidence type="ECO:0000256" key="1">
    <source>
        <dbReference type="ARBA" id="ARBA00004370"/>
    </source>
</evidence>
<organism evidence="5 6">
    <name type="scientific">Defluviicoccus vanus</name>
    <dbReference type="NCBI Taxonomy" id="111831"/>
    <lineage>
        <taxon>Bacteria</taxon>
        <taxon>Pseudomonadati</taxon>
        <taxon>Pseudomonadota</taxon>
        <taxon>Alphaproteobacteria</taxon>
        <taxon>Rhodospirillales</taxon>
        <taxon>Rhodospirillaceae</taxon>
        <taxon>Defluviicoccus</taxon>
    </lineage>
</organism>
<gene>
    <name evidence="5" type="ORF">HQ394_17070</name>
</gene>
<dbReference type="Gene3D" id="3.10.20.310">
    <property type="entry name" value="membrane protein fhac"/>
    <property type="match status" value="1"/>
</dbReference>
<proteinExistence type="predicted"/>
<evidence type="ECO:0000313" key="5">
    <source>
        <dbReference type="EMBL" id="QNT70720.1"/>
    </source>
</evidence>
<comment type="subcellular location">
    <subcellularLocation>
        <location evidence="1">Membrane</location>
    </subcellularLocation>
</comment>
<accession>A0A7H1N4T4</accession>
<name>A0A7H1N4T4_9PROT</name>
<dbReference type="KEGG" id="dvn:HQ394_17070"/>
<evidence type="ECO:0000256" key="2">
    <source>
        <dbReference type="ARBA" id="ARBA00022452"/>
    </source>
</evidence>
<dbReference type="InterPro" id="IPR039910">
    <property type="entry name" value="D15-like"/>
</dbReference>
<keyword evidence="2" id="KW-0812">Transmembrane</keyword>
<dbReference type="InterPro" id="IPR000184">
    <property type="entry name" value="Bac_surfAg_D15"/>
</dbReference>
<evidence type="ECO:0000256" key="3">
    <source>
        <dbReference type="ARBA" id="ARBA00023136"/>
    </source>
</evidence>
<dbReference type="GO" id="GO:0019867">
    <property type="term" value="C:outer membrane"/>
    <property type="evidence" value="ECO:0007669"/>
    <property type="project" value="InterPro"/>
</dbReference>
<dbReference type="RefSeq" id="WP_190261193.1">
    <property type="nucleotide sequence ID" value="NZ_CP053923.1"/>
</dbReference>
<dbReference type="Gene3D" id="2.40.160.50">
    <property type="entry name" value="membrane protein fhac: a member of the omp85/tpsb transporter family"/>
    <property type="match status" value="1"/>
</dbReference>
<dbReference type="PANTHER" id="PTHR12815">
    <property type="entry name" value="SORTING AND ASSEMBLY MACHINERY SAMM50 PROTEIN FAMILY MEMBER"/>
    <property type="match status" value="1"/>
</dbReference>
<dbReference type="Pfam" id="PF01103">
    <property type="entry name" value="Omp85"/>
    <property type="match status" value="1"/>
</dbReference>
<protein>
    <submittedName>
        <fullName evidence="5">Outer membrane protein assembly factor</fullName>
    </submittedName>
</protein>
<evidence type="ECO:0000259" key="4">
    <source>
        <dbReference type="Pfam" id="PF01103"/>
    </source>
</evidence>
<reference evidence="5 6" key="1">
    <citation type="submission" date="2020-05" db="EMBL/GenBank/DDBJ databases">
        <title>Complete closed genome sequence of Defluviicoccus vanus.</title>
        <authorList>
            <person name="Bessarab I."/>
            <person name="Arumugam K."/>
            <person name="Maszenan A.M."/>
            <person name="Seviour R.J."/>
            <person name="Williams R.B."/>
        </authorList>
    </citation>
    <scope>NUCLEOTIDE SEQUENCE [LARGE SCALE GENOMIC DNA]</scope>
    <source>
        <strain evidence="5 6">Ben 114</strain>
    </source>
</reference>
<evidence type="ECO:0000313" key="6">
    <source>
        <dbReference type="Proteomes" id="UP000516369"/>
    </source>
</evidence>
<sequence>MPVLLYGQATMSLHRTRTFTLCWLLAGLVLLPLVHAHGMDGEEEAQPLAPLSADGATDEVTEPQEDVAYTLRIEGIEDAALRSLLEKASQLVSLAHRPPLSEAGLRRRIDDDRERFNTIFRAEGYYAAQSEARIDDSTTPLTVIIHVDLGPQFTFKSFSIEQTAGAEDMPPLPGLLDLGIRIGAPARAADVVGAEKRLTDFCANNGHPLARTKDRHAIVDHADQTMTVSLVLDPGPELAFGPVNLTGLDQVVESYVRLLIPWNEGDPYDRRKVENLRRRLVNTSLFSSVLVIPSEAPNEAGQLPITIDFIEGKSRSIGAGAKYYTSEGPAVELFWEHRNAFGRGERVNISTEIGTILQKISLEILFPNYQRIDQDLIGTAEATRETTDAYDKLGVETSARIRRKLNDTWTVSSGPSLETAWIKERNEEQNNSTLLGLPSYVYRDTTDNDLNPTKGTRLRIAPTPYVGWYNQRQHFLSNELSGSGYISLDPASRYVLASRVKVGTLFGESRGDIPADKRFYAGGGSSIRGYPYQKVGPLDSSHDPLGGRSLLEMSAEFRARVWGNLGIVPFIDGGSVYDAVAPDFSETMRWGAGIGLRYYTVIGPVRFDVAFPINRRSQVDDFVQFYVNIGQAF</sequence>
<dbReference type="PANTHER" id="PTHR12815:SF42">
    <property type="entry name" value="BACTERIAL SURFACE ANTIGEN (D15) DOMAIN-CONTAINING PROTEIN"/>
    <property type="match status" value="1"/>
</dbReference>
<keyword evidence="3" id="KW-0472">Membrane</keyword>
<feature type="domain" description="Bacterial surface antigen (D15)" evidence="4">
    <location>
        <begin position="339"/>
        <end position="633"/>
    </location>
</feature>